<evidence type="ECO:0000313" key="3">
    <source>
        <dbReference type="Proteomes" id="UP000886653"/>
    </source>
</evidence>
<keyword evidence="3" id="KW-1185">Reference proteome</keyword>
<accession>A0A9P6NRX2</accession>
<comment type="caution">
    <text evidence="2">The sequence shown here is derived from an EMBL/GenBank/DDBJ whole genome shotgun (WGS) entry which is preliminary data.</text>
</comment>
<gene>
    <name evidence="2" type="ORF">CROQUDRAFT_85341</name>
</gene>
<dbReference type="Proteomes" id="UP000886653">
    <property type="component" value="Unassembled WGS sequence"/>
</dbReference>
<name>A0A9P6NRX2_9BASI</name>
<reference evidence="2" key="1">
    <citation type="submission" date="2013-11" db="EMBL/GenBank/DDBJ databases">
        <title>Genome sequence of the fusiform rust pathogen reveals effectors for host alternation and coevolution with pine.</title>
        <authorList>
            <consortium name="DOE Joint Genome Institute"/>
            <person name="Smith K."/>
            <person name="Pendleton A."/>
            <person name="Kubisiak T."/>
            <person name="Anderson C."/>
            <person name="Salamov A."/>
            <person name="Aerts A."/>
            <person name="Riley R."/>
            <person name="Clum A."/>
            <person name="Lindquist E."/>
            <person name="Ence D."/>
            <person name="Campbell M."/>
            <person name="Kronenberg Z."/>
            <person name="Feau N."/>
            <person name="Dhillon B."/>
            <person name="Hamelin R."/>
            <person name="Burleigh J."/>
            <person name="Smith J."/>
            <person name="Yandell M."/>
            <person name="Nelson C."/>
            <person name="Grigoriev I."/>
            <person name="Davis J."/>
        </authorList>
    </citation>
    <scope>NUCLEOTIDE SEQUENCE</scope>
    <source>
        <strain evidence="2">G11</strain>
    </source>
</reference>
<dbReference type="EMBL" id="MU167208">
    <property type="protein sequence ID" value="KAG0152276.1"/>
    <property type="molecule type" value="Genomic_DNA"/>
</dbReference>
<proteinExistence type="predicted"/>
<evidence type="ECO:0000256" key="1">
    <source>
        <dbReference type="SAM" id="MobiDB-lite"/>
    </source>
</evidence>
<organism evidence="2 3">
    <name type="scientific">Cronartium quercuum f. sp. fusiforme G11</name>
    <dbReference type="NCBI Taxonomy" id="708437"/>
    <lineage>
        <taxon>Eukaryota</taxon>
        <taxon>Fungi</taxon>
        <taxon>Dikarya</taxon>
        <taxon>Basidiomycota</taxon>
        <taxon>Pucciniomycotina</taxon>
        <taxon>Pucciniomycetes</taxon>
        <taxon>Pucciniales</taxon>
        <taxon>Coleosporiaceae</taxon>
        <taxon>Cronartium</taxon>
    </lineage>
</organism>
<dbReference type="AlphaFoldDB" id="A0A9P6NRX2"/>
<evidence type="ECO:0000313" key="2">
    <source>
        <dbReference type="EMBL" id="KAG0152276.1"/>
    </source>
</evidence>
<sequence length="131" mass="14594">MAWVKISSWLDKHHQLVAKEHEKKTPHGPGTPPGIHSNAQNQFSMADMEALGFTIPVGQGPSQDLGLEINNQHQDNTDGFESDDEYNTMSDASDFRHALFDNTSWPEPIEVKARSSASLVLTALHLQWFLA</sequence>
<protein>
    <submittedName>
        <fullName evidence="2">Uncharacterized protein</fullName>
    </submittedName>
</protein>
<feature type="region of interest" description="Disordered" evidence="1">
    <location>
        <begin position="20"/>
        <end position="39"/>
    </location>
</feature>